<proteinExistence type="predicted"/>
<protein>
    <recommendedName>
        <fullName evidence="3">Tetratricopeptide repeat protein</fullName>
    </recommendedName>
</protein>
<name>A0ABD4JHF3_9BACT</name>
<evidence type="ECO:0008006" key="3">
    <source>
        <dbReference type="Google" id="ProtNLM"/>
    </source>
</evidence>
<dbReference type="EMBL" id="JADBHS010000004">
    <property type="protein sequence ID" value="MBE2986159.1"/>
    <property type="molecule type" value="Genomic_DNA"/>
</dbReference>
<dbReference type="AlphaFoldDB" id="A0ABD4JHF3"/>
<reference evidence="1 2" key="1">
    <citation type="submission" date="2020-10" db="EMBL/GenBank/DDBJ databases">
        <title>Campylobacter californiensis sp. nov. isolated from cattle and feral swine in California.</title>
        <authorList>
            <person name="Miller W.G."/>
        </authorList>
    </citation>
    <scope>NUCLEOTIDE SEQUENCE [LARGE SCALE GENOMIC DNA]</scope>
    <source>
        <strain evidence="1 2">RM12919</strain>
    </source>
</reference>
<evidence type="ECO:0000313" key="2">
    <source>
        <dbReference type="Proteomes" id="UP001318760"/>
    </source>
</evidence>
<dbReference type="RefSeq" id="WP_336613146.1">
    <property type="nucleotide sequence ID" value="NZ_JADBHS010000004.1"/>
</dbReference>
<evidence type="ECO:0000313" key="1">
    <source>
        <dbReference type="EMBL" id="MBE2986159.1"/>
    </source>
</evidence>
<dbReference type="Proteomes" id="UP001318760">
    <property type="component" value="Unassembled WGS sequence"/>
</dbReference>
<sequence length="150" mass="17602">MKKSRSTAAILAILIIFFAWLFFETNTSYQLSFKAKFYYEIGNFQKSLELSEEAIKLDIYNKMANTLLNQSKISLEFTNYINDGKKYIKMIENISQGEVSNSDKERIKLICDIMIDQYTFLKNSILIDDALKDEAKKTKENFEKLKKELF</sequence>
<accession>A0ABD4JHF3</accession>
<gene>
    <name evidence="1" type="ORF">CCAL12919_03280</name>
</gene>
<comment type="caution">
    <text evidence="1">The sequence shown here is derived from an EMBL/GenBank/DDBJ whole genome shotgun (WGS) entry which is preliminary data.</text>
</comment>
<organism evidence="1 2">
    <name type="scientific">Campylobacter californiensis</name>
    <dbReference type="NCBI Taxonomy" id="1032243"/>
    <lineage>
        <taxon>Bacteria</taxon>
        <taxon>Pseudomonadati</taxon>
        <taxon>Campylobacterota</taxon>
        <taxon>Epsilonproteobacteria</taxon>
        <taxon>Campylobacterales</taxon>
        <taxon>Campylobacteraceae</taxon>
        <taxon>Campylobacter</taxon>
    </lineage>
</organism>